<dbReference type="Proteomes" id="UP000183772">
    <property type="component" value="Chromosome I"/>
</dbReference>
<sequence>MALVIETGQVVPGADSFATAAELVTYAANFGKTVPVDEVAQEELLRRAALEMSSMPWKGYEVSPHQALAWPRARVKRGQWIAPSDEIPAQIKAGQLALATEIHADDLVDPNTKTGAIVSETVGPISTTFAVASANVSKPAASRQSYAQFTGFLESSSQVALLRS</sequence>
<evidence type="ECO:0000313" key="2">
    <source>
        <dbReference type="EMBL" id="SDU61605.1"/>
    </source>
</evidence>
<dbReference type="RefSeq" id="WP_047698662.1">
    <property type="nucleotide sequence ID" value="NZ_LT629790.1"/>
</dbReference>
<keyword evidence="3" id="KW-1185">Reference proteome</keyword>
<evidence type="ECO:0000259" key="1">
    <source>
        <dbReference type="Pfam" id="PF20557"/>
    </source>
</evidence>
<evidence type="ECO:0000313" key="3">
    <source>
        <dbReference type="Proteomes" id="UP000183772"/>
    </source>
</evidence>
<dbReference type="GeneID" id="76213752"/>
<dbReference type="EMBL" id="LT629790">
    <property type="protein sequence ID" value="SDU61605.1"/>
    <property type="molecule type" value="Genomic_DNA"/>
</dbReference>
<dbReference type="Pfam" id="PF20557">
    <property type="entry name" value="DnaT_2"/>
    <property type="match status" value="1"/>
</dbReference>
<dbReference type="InterPro" id="IPR046787">
    <property type="entry name" value="DnaT_2"/>
</dbReference>
<gene>
    <name evidence="2" type="ORF">SAMN05216476_3666</name>
</gene>
<proteinExistence type="predicted"/>
<accession>A0AAX2DEE6</accession>
<feature type="domain" description="Putative DnaT-like" evidence="1">
    <location>
        <begin position="1"/>
        <end position="153"/>
    </location>
</feature>
<protein>
    <recommendedName>
        <fullName evidence="1">Putative DnaT-like domain-containing protein</fullName>
    </recommendedName>
</protein>
<name>A0AAX2DEE6_9PSED</name>
<organism evidence="2 3">
    <name type="scientific">Pseudomonas mediterranea</name>
    <dbReference type="NCBI Taxonomy" id="183795"/>
    <lineage>
        <taxon>Bacteria</taxon>
        <taxon>Pseudomonadati</taxon>
        <taxon>Pseudomonadota</taxon>
        <taxon>Gammaproteobacteria</taxon>
        <taxon>Pseudomonadales</taxon>
        <taxon>Pseudomonadaceae</taxon>
        <taxon>Pseudomonas</taxon>
    </lineage>
</organism>
<reference evidence="2 3" key="1">
    <citation type="submission" date="2016-10" db="EMBL/GenBank/DDBJ databases">
        <authorList>
            <person name="Varghese N."/>
            <person name="Submissions S."/>
        </authorList>
    </citation>
    <scope>NUCLEOTIDE SEQUENCE [LARGE SCALE GENOMIC DNA]</scope>
    <source>
        <strain evidence="2 3">DSM 16733</strain>
    </source>
</reference>
<dbReference type="AlphaFoldDB" id="A0AAX2DEE6"/>